<dbReference type="Proteomes" id="UP001501671">
    <property type="component" value="Unassembled WGS sequence"/>
</dbReference>
<name>A0ABP8GCF2_9BURK</name>
<organism evidence="2 3">
    <name type="scientific">Pigmentiphaga soli</name>
    <dbReference type="NCBI Taxonomy" id="1007095"/>
    <lineage>
        <taxon>Bacteria</taxon>
        <taxon>Pseudomonadati</taxon>
        <taxon>Pseudomonadota</taxon>
        <taxon>Betaproteobacteria</taxon>
        <taxon>Burkholderiales</taxon>
        <taxon>Alcaligenaceae</taxon>
        <taxon>Pigmentiphaga</taxon>
    </lineage>
</organism>
<sequence>MKTIRSWIARFYVSASILVTVGIAMVDPYSQHADAMSTDGTGGVFAILLLGGVALAGLVDVAVNDWSPEHIHLPLTHRYRHVVFMLMAIGQVALTSVILQSGDIRPVIARYLLDALVSVIIAATGVR</sequence>
<evidence type="ECO:0000313" key="2">
    <source>
        <dbReference type="EMBL" id="GAA4321732.1"/>
    </source>
</evidence>
<feature type="transmembrane region" description="Helical" evidence="1">
    <location>
        <begin position="7"/>
        <end position="25"/>
    </location>
</feature>
<keyword evidence="1" id="KW-0812">Transmembrane</keyword>
<protein>
    <submittedName>
        <fullName evidence="2">Uncharacterized protein</fullName>
    </submittedName>
</protein>
<feature type="transmembrane region" description="Helical" evidence="1">
    <location>
        <begin position="108"/>
        <end position="126"/>
    </location>
</feature>
<dbReference type="RefSeq" id="WP_345245247.1">
    <property type="nucleotide sequence ID" value="NZ_BAABFO010000001.1"/>
</dbReference>
<keyword evidence="3" id="KW-1185">Reference proteome</keyword>
<feature type="transmembrane region" description="Helical" evidence="1">
    <location>
        <begin position="45"/>
        <end position="63"/>
    </location>
</feature>
<dbReference type="EMBL" id="BAABFO010000001">
    <property type="protein sequence ID" value="GAA4321732.1"/>
    <property type="molecule type" value="Genomic_DNA"/>
</dbReference>
<keyword evidence="1" id="KW-1133">Transmembrane helix</keyword>
<evidence type="ECO:0000313" key="3">
    <source>
        <dbReference type="Proteomes" id="UP001501671"/>
    </source>
</evidence>
<accession>A0ABP8GCF2</accession>
<comment type="caution">
    <text evidence="2">The sequence shown here is derived from an EMBL/GenBank/DDBJ whole genome shotgun (WGS) entry which is preliminary data.</text>
</comment>
<gene>
    <name evidence="2" type="ORF">GCM10023144_01170</name>
</gene>
<keyword evidence="1" id="KW-0472">Membrane</keyword>
<evidence type="ECO:0000256" key="1">
    <source>
        <dbReference type="SAM" id="Phobius"/>
    </source>
</evidence>
<feature type="transmembrane region" description="Helical" evidence="1">
    <location>
        <begin position="83"/>
        <end position="102"/>
    </location>
</feature>
<proteinExistence type="predicted"/>
<reference evidence="3" key="1">
    <citation type="journal article" date="2019" name="Int. J. Syst. Evol. Microbiol.">
        <title>The Global Catalogue of Microorganisms (GCM) 10K type strain sequencing project: providing services to taxonomists for standard genome sequencing and annotation.</title>
        <authorList>
            <consortium name="The Broad Institute Genomics Platform"/>
            <consortium name="The Broad Institute Genome Sequencing Center for Infectious Disease"/>
            <person name="Wu L."/>
            <person name="Ma J."/>
        </authorList>
    </citation>
    <scope>NUCLEOTIDE SEQUENCE [LARGE SCALE GENOMIC DNA]</scope>
    <source>
        <strain evidence="3">JCM 17666</strain>
    </source>
</reference>